<dbReference type="InterPro" id="IPR036038">
    <property type="entry name" value="Aminotransferase-like"/>
</dbReference>
<comment type="cofactor">
    <cofactor evidence="1 11">
        <name>pyridoxal 5'-phosphate</name>
        <dbReference type="ChEBI" id="CHEBI:597326"/>
    </cofactor>
</comment>
<dbReference type="CDD" id="cd01558">
    <property type="entry name" value="D-AAT_like"/>
    <property type="match status" value="1"/>
</dbReference>
<evidence type="ECO:0000256" key="9">
    <source>
        <dbReference type="ARBA" id="ARBA00047911"/>
    </source>
</evidence>
<dbReference type="RefSeq" id="WP_023510841.1">
    <property type="nucleotide sequence ID" value="NZ_AWTC01000013.1"/>
</dbReference>
<dbReference type="GO" id="GO:0047810">
    <property type="term" value="F:D-alanine-2-oxoglutarate aminotransferase activity"/>
    <property type="evidence" value="ECO:0007669"/>
    <property type="project" value="UniProtKB-EC"/>
</dbReference>
<dbReference type="InterPro" id="IPR018300">
    <property type="entry name" value="Aminotrans_IV_CS"/>
</dbReference>
<evidence type="ECO:0000256" key="6">
    <source>
        <dbReference type="ARBA" id="ARBA00022576"/>
    </source>
</evidence>
<dbReference type="Proteomes" id="UP000018296">
    <property type="component" value="Unassembled WGS sequence"/>
</dbReference>
<dbReference type="Pfam" id="PF01063">
    <property type="entry name" value="Aminotran_4"/>
    <property type="match status" value="1"/>
</dbReference>
<dbReference type="Gene3D" id="3.20.10.10">
    <property type="entry name" value="D-amino Acid Aminotransferase, subunit A, domain 2"/>
    <property type="match status" value="1"/>
</dbReference>
<dbReference type="PATRIC" id="fig|1395513.3.peg.2639"/>
<dbReference type="GO" id="GO:0046416">
    <property type="term" value="P:D-amino acid metabolic process"/>
    <property type="evidence" value="ECO:0007669"/>
    <property type="project" value="InterPro"/>
</dbReference>
<dbReference type="GO" id="GO:0008652">
    <property type="term" value="P:amino acid biosynthetic process"/>
    <property type="evidence" value="ECO:0007669"/>
    <property type="project" value="UniProtKB-ARBA"/>
</dbReference>
<dbReference type="PANTHER" id="PTHR42743:SF10">
    <property type="entry name" value="D-ALANINE AMINOTRANSFERASE"/>
    <property type="match status" value="1"/>
</dbReference>
<evidence type="ECO:0000256" key="10">
    <source>
        <dbReference type="RuleBase" id="RU004106"/>
    </source>
</evidence>
<accession>V6IVI4</accession>
<evidence type="ECO:0000256" key="5">
    <source>
        <dbReference type="ARBA" id="ARBA00021779"/>
    </source>
</evidence>
<dbReference type="GO" id="GO:0030170">
    <property type="term" value="F:pyridoxal phosphate binding"/>
    <property type="evidence" value="ECO:0007669"/>
    <property type="project" value="InterPro"/>
</dbReference>
<dbReference type="SUPFAM" id="SSF56752">
    <property type="entry name" value="D-aminoacid aminotransferase-like PLP-dependent enzymes"/>
    <property type="match status" value="1"/>
</dbReference>
<organism evidence="13 14">
    <name type="scientific">Sporolactobacillus laevolacticus DSM 442</name>
    <dbReference type="NCBI Taxonomy" id="1395513"/>
    <lineage>
        <taxon>Bacteria</taxon>
        <taxon>Bacillati</taxon>
        <taxon>Bacillota</taxon>
        <taxon>Bacilli</taxon>
        <taxon>Bacillales</taxon>
        <taxon>Sporolactobacillaceae</taxon>
        <taxon>Sporolactobacillus</taxon>
    </lineage>
</organism>
<dbReference type="InterPro" id="IPR001544">
    <property type="entry name" value="Aminotrans_IV"/>
</dbReference>
<dbReference type="InterPro" id="IPR043132">
    <property type="entry name" value="BCAT-like_C"/>
</dbReference>
<evidence type="ECO:0000256" key="1">
    <source>
        <dbReference type="ARBA" id="ARBA00001933"/>
    </source>
</evidence>
<dbReference type="InterPro" id="IPR043131">
    <property type="entry name" value="BCAT-like_N"/>
</dbReference>
<keyword evidence="7 13" id="KW-0808">Transferase</keyword>
<dbReference type="PANTHER" id="PTHR42743">
    <property type="entry name" value="AMINO-ACID AMINOTRANSFERASE"/>
    <property type="match status" value="1"/>
</dbReference>
<evidence type="ECO:0000256" key="12">
    <source>
        <dbReference type="RuleBase" id="RU004520"/>
    </source>
</evidence>
<dbReference type="FunFam" id="3.20.10.10:FF:000002">
    <property type="entry name" value="D-alanine aminotransferase"/>
    <property type="match status" value="1"/>
</dbReference>
<protein>
    <recommendedName>
        <fullName evidence="5 12">D-alanine aminotransferase</fullName>
        <ecNumber evidence="4 12">2.6.1.21</ecNumber>
    </recommendedName>
</protein>
<evidence type="ECO:0000256" key="7">
    <source>
        <dbReference type="ARBA" id="ARBA00022679"/>
    </source>
</evidence>
<evidence type="ECO:0000256" key="2">
    <source>
        <dbReference type="ARBA" id="ARBA00009320"/>
    </source>
</evidence>
<gene>
    <name evidence="13" type="ORF">P343_13010</name>
</gene>
<comment type="subunit">
    <text evidence="3">Homodimer.</text>
</comment>
<comment type="catalytic activity">
    <reaction evidence="9 12">
        <text>D-alanine + 2-oxoglutarate = D-glutamate + pyruvate</text>
        <dbReference type="Rhea" id="RHEA:15869"/>
        <dbReference type="ChEBI" id="CHEBI:15361"/>
        <dbReference type="ChEBI" id="CHEBI:16810"/>
        <dbReference type="ChEBI" id="CHEBI:29986"/>
        <dbReference type="ChEBI" id="CHEBI:57416"/>
        <dbReference type="EC" id="2.6.1.21"/>
    </reaction>
</comment>
<dbReference type="FunFam" id="3.30.470.10:FF:000009">
    <property type="entry name" value="D-alanine aminotransferase"/>
    <property type="match status" value="1"/>
</dbReference>
<comment type="similarity">
    <text evidence="2 10">Belongs to the class-IV pyridoxal-phosphate-dependent aminotransferase family.</text>
</comment>
<evidence type="ECO:0000313" key="14">
    <source>
        <dbReference type="Proteomes" id="UP000018296"/>
    </source>
</evidence>
<keyword evidence="14" id="KW-1185">Reference proteome</keyword>
<dbReference type="NCBIfam" id="NF005209">
    <property type="entry name" value="PRK06680.1"/>
    <property type="match status" value="1"/>
</dbReference>
<keyword evidence="6 13" id="KW-0032">Aminotransferase</keyword>
<reference evidence="13 14" key="1">
    <citation type="journal article" date="2013" name="Genome Announc.">
        <title>Genome Sequence of Sporolactobacillus laevolacticus DSM442, an Efficient Polymer-Grade D-Lactate Producer from Agricultural Waste Cottonseed as a Nitrogen Source.</title>
        <authorList>
            <person name="Wang H."/>
            <person name="Wang L."/>
            <person name="Ju J."/>
            <person name="Yu B."/>
            <person name="Ma Y."/>
        </authorList>
    </citation>
    <scope>NUCLEOTIDE SEQUENCE [LARGE SCALE GENOMIC DNA]</scope>
    <source>
        <strain evidence="13 14">DSM 442</strain>
    </source>
</reference>
<comment type="function">
    <text evidence="12">Acts on the D-isomers of alanine, leucine, aspartate, glutamate, aminobutyrate, norvaline and asparagine. The enzyme transfers an amino group from a substrate D-amino acid to the pyridoxal phosphate cofactor to form pyridoxamine and an alpha-keto acid in the first half-reaction.</text>
</comment>
<dbReference type="EMBL" id="AWTC01000013">
    <property type="protein sequence ID" value="EST11145.1"/>
    <property type="molecule type" value="Genomic_DNA"/>
</dbReference>
<dbReference type="eggNOG" id="COG0115">
    <property type="taxonomic scope" value="Bacteria"/>
</dbReference>
<dbReference type="GO" id="GO:0046394">
    <property type="term" value="P:carboxylic acid biosynthetic process"/>
    <property type="evidence" value="ECO:0007669"/>
    <property type="project" value="UniProtKB-ARBA"/>
</dbReference>
<keyword evidence="8 11" id="KW-0663">Pyridoxal phosphate</keyword>
<evidence type="ECO:0000256" key="3">
    <source>
        <dbReference type="ARBA" id="ARBA00011738"/>
    </source>
</evidence>
<dbReference type="AlphaFoldDB" id="V6IVI4"/>
<evidence type="ECO:0000313" key="13">
    <source>
        <dbReference type="EMBL" id="EST11145.1"/>
    </source>
</evidence>
<dbReference type="GO" id="GO:0005829">
    <property type="term" value="C:cytosol"/>
    <property type="evidence" value="ECO:0007669"/>
    <property type="project" value="TreeGrafter"/>
</dbReference>
<dbReference type="EC" id="2.6.1.21" evidence="4 12"/>
<dbReference type="STRING" id="1395513.P343_13010"/>
<dbReference type="PROSITE" id="PS00770">
    <property type="entry name" value="AA_TRANSFER_CLASS_4"/>
    <property type="match status" value="1"/>
</dbReference>
<dbReference type="InterPro" id="IPR050571">
    <property type="entry name" value="Class-IV_PLP-Dep_Aminotrnsfr"/>
</dbReference>
<name>V6IVI4_9BACL</name>
<comment type="caution">
    <text evidence="13">The sequence shown here is derived from an EMBL/GenBank/DDBJ whole genome shotgun (WGS) entry which is preliminary data.</text>
</comment>
<proteinExistence type="inferred from homology"/>
<dbReference type="Gene3D" id="3.30.470.10">
    <property type="match status" value="1"/>
</dbReference>
<evidence type="ECO:0000256" key="4">
    <source>
        <dbReference type="ARBA" id="ARBA00012874"/>
    </source>
</evidence>
<evidence type="ECO:0000256" key="8">
    <source>
        <dbReference type="ARBA" id="ARBA00022898"/>
    </source>
</evidence>
<dbReference type="NCBIfam" id="TIGR01121">
    <property type="entry name" value="D_amino_aminoT"/>
    <property type="match status" value="1"/>
</dbReference>
<evidence type="ECO:0000256" key="11">
    <source>
        <dbReference type="RuleBase" id="RU004516"/>
    </source>
</evidence>
<dbReference type="InterPro" id="IPR005784">
    <property type="entry name" value="D_amino_transT"/>
</dbReference>
<sequence>MSVILYNDTFLTREQGKVDMEDRGYQFGDGIYEALRVYNGKMFLLDLHMKRLARSARELRLTLPYDTDHLAENLDKLIKENKMENGYVYFQITRGAIERKHRFPEKPISCVLTGSVEETTQDEDLHAEGIKASLVDDIRWLRCDIKTLNLLGNVLANQDAFEKGADEAILHRDGVVTEGSTCNVFIVKDGTLITHPANHFILNGITRIFVLELANRLGIPVEERTYTTEELLNADEAFITSTGVRVTPVVQIDDHLVRDGKPGQITTRLLDAFNQDVDQFIAETLV</sequence>